<name>A0A1F5H3N5_9BACT</name>
<reference evidence="1 2" key="1">
    <citation type="journal article" date="2016" name="Nat. Commun.">
        <title>Thousands of microbial genomes shed light on interconnected biogeochemical processes in an aquifer system.</title>
        <authorList>
            <person name="Anantharaman K."/>
            <person name="Brown C.T."/>
            <person name="Hug L.A."/>
            <person name="Sharon I."/>
            <person name="Castelle C.J."/>
            <person name="Probst A.J."/>
            <person name="Thomas B.C."/>
            <person name="Singh A."/>
            <person name="Wilkins M.J."/>
            <person name="Karaoz U."/>
            <person name="Brodie E.L."/>
            <person name="Williams K.H."/>
            <person name="Hubbard S.S."/>
            <person name="Banfield J.F."/>
        </authorList>
    </citation>
    <scope>NUCLEOTIDE SEQUENCE [LARGE SCALE GENOMIC DNA]</scope>
</reference>
<comment type="caution">
    <text evidence="1">The sequence shown here is derived from an EMBL/GenBank/DDBJ whole genome shotgun (WGS) entry which is preliminary data.</text>
</comment>
<dbReference type="AlphaFoldDB" id="A0A1F5H3N5"/>
<proteinExistence type="predicted"/>
<evidence type="ECO:0000313" key="1">
    <source>
        <dbReference type="EMBL" id="OGD98679.1"/>
    </source>
</evidence>
<evidence type="ECO:0000313" key="2">
    <source>
        <dbReference type="Proteomes" id="UP000178393"/>
    </source>
</evidence>
<gene>
    <name evidence="1" type="ORF">A2W45_00825</name>
</gene>
<accession>A0A1F5H3N5</accession>
<dbReference type="EMBL" id="MFBH01000043">
    <property type="protein sequence ID" value="OGD98679.1"/>
    <property type="molecule type" value="Genomic_DNA"/>
</dbReference>
<dbReference type="Proteomes" id="UP000178393">
    <property type="component" value="Unassembled WGS sequence"/>
</dbReference>
<organism evidence="1 2">
    <name type="scientific">Candidatus Curtissbacteria bacterium RIFCSPHIGHO2_12_41_11</name>
    <dbReference type="NCBI Taxonomy" id="1797718"/>
    <lineage>
        <taxon>Bacteria</taxon>
        <taxon>Candidatus Curtissiibacteriota</taxon>
    </lineage>
</organism>
<sequence>MLYKSLLYYKCALYVTYCVLKVNIPITYEEDIIGWVALNTSQLPDKVCPFTIAISSDVRP</sequence>
<protein>
    <submittedName>
        <fullName evidence="1">Uncharacterized protein</fullName>
    </submittedName>
</protein>